<feature type="repeat" description="WD" evidence="3">
    <location>
        <begin position="210"/>
        <end position="246"/>
    </location>
</feature>
<feature type="repeat" description="WD" evidence="3">
    <location>
        <begin position="167"/>
        <end position="208"/>
    </location>
</feature>
<protein>
    <submittedName>
        <fullName evidence="4">Uncharacterized protein</fullName>
    </submittedName>
</protein>
<evidence type="ECO:0000313" key="4">
    <source>
        <dbReference type="EMBL" id="KAG8437391.1"/>
    </source>
</evidence>
<dbReference type="PROSITE" id="PS00678">
    <property type="entry name" value="WD_REPEATS_1"/>
    <property type="match status" value="6"/>
</dbReference>
<feature type="repeat" description="WD" evidence="3">
    <location>
        <begin position="82"/>
        <end position="123"/>
    </location>
</feature>
<dbReference type="InterPro" id="IPR015943">
    <property type="entry name" value="WD40/YVTN_repeat-like_dom_sf"/>
</dbReference>
<organism evidence="4 5">
    <name type="scientific">Hymenochirus boettgeri</name>
    <name type="common">Congo dwarf clawed frog</name>
    <dbReference type="NCBI Taxonomy" id="247094"/>
    <lineage>
        <taxon>Eukaryota</taxon>
        <taxon>Metazoa</taxon>
        <taxon>Chordata</taxon>
        <taxon>Craniata</taxon>
        <taxon>Vertebrata</taxon>
        <taxon>Euteleostomi</taxon>
        <taxon>Amphibia</taxon>
        <taxon>Batrachia</taxon>
        <taxon>Anura</taxon>
        <taxon>Pipoidea</taxon>
        <taxon>Pipidae</taxon>
        <taxon>Pipinae</taxon>
        <taxon>Hymenochirus</taxon>
    </lineage>
</organism>
<evidence type="ECO:0000313" key="5">
    <source>
        <dbReference type="Proteomes" id="UP000812440"/>
    </source>
</evidence>
<feature type="repeat" description="WD" evidence="3">
    <location>
        <begin position="39"/>
        <end position="80"/>
    </location>
</feature>
<dbReference type="Gene3D" id="2.130.10.10">
    <property type="entry name" value="YVTN repeat-like/Quinoprotein amine dehydrogenase"/>
    <property type="match status" value="2"/>
</dbReference>
<dbReference type="OrthoDB" id="538223at2759"/>
<evidence type="ECO:0000256" key="3">
    <source>
        <dbReference type="PROSITE-ProRule" id="PRU00221"/>
    </source>
</evidence>
<sequence>MEPDPLAVEKGNPTLIIQPPQRATLSESERLSQIPFQVFRGHKDAVNCCHFCFDDSKLISCSNDKTVQLWDISRCSSVHVFGDEHKASISECNLTLDNKRMVTSSYDKTVKLWDMESGQVIWSACMEGLINSCSVSYNGKLIVCCLDIENSLCIIDSATASRVVYINDHHSSTITKCRFDPEIERVCSVSSDRSIKLWDMKAQRTTINITKAHSNVISDCEFSSNGHILCTTSWDKSLKLWNINAGDFRLGGPGVLQKAHKGSVSACVISKDMSVVVSGGYDKSIVLWDMNAASKKHILKGHEDWVMDVSISANKKWIVSSSKDSTLRLWNIENCEKIPTVIENNRAMGSRIFQCEDCAKPFSVMNWDNPNTSKCVFCRLASPFTTTFPLPPTPDPVP</sequence>
<dbReference type="SMART" id="SM00320">
    <property type="entry name" value="WD40"/>
    <property type="match status" value="7"/>
</dbReference>
<evidence type="ECO:0000256" key="1">
    <source>
        <dbReference type="ARBA" id="ARBA00022574"/>
    </source>
</evidence>
<dbReference type="PRINTS" id="PR00320">
    <property type="entry name" value="GPROTEINBRPT"/>
</dbReference>
<dbReference type="CDD" id="cd00200">
    <property type="entry name" value="WD40"/>
    <property type="match status" value="1"/>
</dbReference>
<evidence type="ECO:0000256" key="2">
    <source>
        <dbReference type="ARBA" id="ARBA00022737"/>
    </source>
</evidence>
<comment type="caution">
    <text evidence="4">The sequence shown here is derived from an EMBL/GenBank/DDBJ whole genome shotgun (WGS) entry which is preliminary data.</text>
</comment>
<feature type="repeat" description="WD" evidence="3">
    <location>
        <begin position="257"/>
        <end position="298"/>
    </location>
</feature>
<dbReference type="SUPFAM" id="SSF50978">
    <property type="entry name" value="WD40 repeat-like"/>
    <property type="match status" value="1"/>
</dbReference>
<dbReference type="EMBL" id="JAACNH010000007">
    <property type="protein sequence ID" value="KAG8437391.1"/>
    <property type="molecule type" value="Genomic_DNA"/>
</dbReference>
<name>A0A8T2J3Y6_9PIPI</name>
<dbReference type="PROSITE" id="PS50294">
    <property type="entry name" value="WD_REPEATS_REGION"/>
    <property type="match status" value="6"/>
</dbReference>
<dbReference type="PANTHER" id="PTHR45048:SF1">
    <property type="entry name" value="WD REPEAT-CONTAINING PROTEIN 88"/>
    <property type="match status" value="1"/>
</dbReference>
<keyword evidence="1 3" id="KW-0853">WD repeat</keyword>
<keyword evidence="5" id="KW-1185">Reference proteome</keyword>
<reference evidence="4" key="1">
    <citation type="thesis" date="2020" institute="ProQuest LLC" country="789 East Eisenhower Parkway, Ann Arbor, MI, USA">
        <title>Comparative Genomics and Chromosome Evolution.</title>
        <authorList>
            <person name="Mudd A.B."/>
        </authorList>
    </citation>
    <scope>NUCLEOTIDE SEQUENCE</scope>
    <source>
        <strain evidence="4">Female2</strain>
        <tissue evidence="4">Blood</tissue>
    </source>
</reference>
<dbReference type="PROSITE" id="PS50082">
    <property type="entry name" value="WD_REPEATS_2"/>
    <property type="match status" value="6"/>
</dbReference>
<dbReference type="PANTHER" id="PTHR45048">
    <property type="match status" value="1"/>
</dbReference>
<dbReference type="InterPro" id="IPR020472">
    <property type="entry name" value="WD40_PAC1"/>
</dbReference>
<keyword evidence="2" id="KW-0677">Repeat</keyword>
<dbReference type="InterPro" id="IPR019775">
    <property type="entry name" value="WD40_repeat_CS"/>
</dbReference>
<dbReference type="AlphaFoldDB" id="A0A8T2J3Y6"/>
<accession>A0A8T2J3Y6</accession>
<gene>
    <name evidence="4" type="ORF">GDO86_008186</name>
</gene>
<dbReference type="InterPro" id="IPR036322">
    <property type="entry name" value="WD40_repeat_dom_sf"/>
</dbReference>
<dbReference type="Pfam" id="PF00400">
    <property type="entry name" value="WD40"/>
    <property type="match status" value="6"/>
</dbReference>
<proteinExistence type="predicted"/>
<dbReference type="InterPro" id="IPR001680">
    <property type="entry name" value="WD40_rpt"/>
</dbReference>
<dbReference type="Proteomes" id="UP000812440">
    <property type="component" value="Chromosome 4"/>
</dbReference>
<feature type="repeat" description="WD" evidence="3">
    <location>
        <begin position="299"/>
        <end position="340"/>
    </location>
</feature>